<dbReference type="Proteomes" id="UP001140949">
    <property type="component" value="Unassembled WGS sequence"/>
</dbReference>
<feature type="transmembrane region" description="Helical" evidence="1">
    <location>
        <begin position="28"/>
        <end position="48"/>
    </location>
</feature>
<protein>
    <submittedName>
        <fullName evidence="2">ATPase 10, plasma membrane-type isoform X1</fullName>
    </submittedName>
</protein>
<dbReference type="AlphaFoldDB" id="A0AAX6ESJ7"/>
<keyword evidence="1" id="KW-0812">Transmembrane</keyword>
<accession>A0AAX6ESJ7</accession>
<evidence type="ECO:0000313" key="3">
    <source>
        <dbReference type="Proteomes" id="UP001140949"/>
    </source>
</evidence>
<evidence type="ECO:0000313" key="2">
    <source>
        <dbReference type="EMBL" id="KAJ6806765.1"/>
    </source>
</evidence>
<evidence type="ECO:0000256" key="1">
    <source>
        <dbReference type="SAM" id="Phobius"/>
    </source>
</evidence>
<reference evidence="2" key="2">
    <citation type="submission" date="2023-04" db="EMBL/GenBank/DDBJ databases">
        <authorList>
            <person name="Bruccoleri R.E."/>
            <person name="Oakeley E.J."/>
            <person name="Faust A.-M."/>
            <person name="Dessus-Babus S."/>
            <person name="Altorfer M."/>
            <person name="Burckhardt D."/>
            <person name="Oertli M."/>
            <person name="Naumann U."/>
            <person name="Petersen F."/>
            <person name="Wong J."/>
        </authorList>
    </citation>
    <scope>NUCLEOTIDE SEQUENCE</scope>
    <source>
        <strain evidence="2">GSM-AAB239-AS_SAM_17_03QT</strain>
        <tissue evidence="2">Leaf</tissue>
    </source>
</reference>
<name>A0AAX6ESJ7_IRIPA</name>
<keyword evidence="3" id="KW-1185">Reference proteome</keyword>
<sequence length="128" mass="14342">MGCSLKRKRDGSTIIEWLLAQNIIKSHGFALFFSITYIFLKGTIMTMCKDRMKPSPKLDSWKINEIFATAFGHNLDLDLEISQPDAYSPKRNGVPMGADFHCGAFKASNARMLGDLKIRNNIILGNSD</sequence>
<comment type="caution">
    <text evidence="2">The sequence shown here is derived from an EMBL/GenBank/DDBJ whole genome shotgun (WGS) entry which is preliminary data.</text>
</comment>
<dbReference type="EMBL" id="JANAVB010034418">
    <property type="protein sequence ID" value="KAJ6806765.1"/>
    <property type="molecule type" value="Genomic_DNA"/>
</dbReference>
<keyword evidence="1" id="KW-1133">Transmembrane helix</keyword>
<organism evidence="2 3">
    <name type="scientific">Iris pallida</name>
    <name type="common">Sweet iris</name>
    <dbReference type="NCBI Taxonomy" id="29817"/>
    <lineage>
        <taxon>Eukaryota</taxon>
        <taxon>Viridiplantae</taxon>
        <taxon>Streptophyta</taxon>
        <taxon>Embryophyta</taxon>
        <taxon>Tracheophyta</taxon>
        <taxon>Spermatophyta</taxon>
        <taxon>Magnoliopsida</taxon>
        <taxon>Liliopsida</taxon>
        <taxon>Asparagales</taxon>
        <taxon>Iridaceae</taxon>
        <taxon>Iridoideae</taxon>
        <taxon>Irideae</taxon>
        <taxon>Iris</taxon>
    </lineage>
</organism>
<gene>
    <name evidence="2" type="ORF">M6B38_105420</name>
</gene>
<keyword evidence="1" id="KW-0472">Membrane</keyword>
<reference evidence="2" key="1">
    <citation type="journal article" date="2023" name="GigaByte">
        <title>Genome assembly of the bearded iris, Iris pallida Lam.</title>
        <authorList>
            <person name="Bruccoleri R.E."/>
            <person name="Oakeley E.J."/>
            <person name="Faust A.M.E."/>
            <person name="Altorfer M."/>
            <person name="Dessus-Babus S."/>
            <person name="Burckhardt D."/>
            <person name="Oertli M."/>
            <person name="Naumann U."/>
            <person name="Petersen F."/>
            <person name="Wong J."/>
        </authorList>
    </citation>
    <scope>NUCLEOTIDE SEQUENCE</scope>
    <source>
        <strain evidence="2">GSM-AAB239-AS_SAM_17_03QT</strain>
    </source>
</reference>
<proteinExistence type="predicted"/>